<dbReference type="CDD" id="cd04301">
    <property type="entry name" value="NAT_SF"/>
    <property type="match status" value="1"/>
</dbReference>
<evidence type="ECO:0000313" key="3">
    <source>
        <dbReference type="EMBL" id="PTL71271.1"/>
    </source>
</evidence>
<gene>
    <name evidence="3" type="ORF">C1I63_18735</name>
</gene>
<dbReference type="AlphaFoldDB" id="A0A2T4UP34"/>
<dbReference type="Gene3D" id="3.40.630.30">
    <property type="match status" value="1"/>
</dbReference>
<evidence type="ECO:0000256" key="1">
    <source>
        <dbReference type="SAM" id="MobiDB-lite"/>
    </source>
</evidence>
<feature type="domain" description="N-acetyltransferase" evidence="2">
    <location>
        <begin position="56"/>
        <end position="222"/>
    </location>
</feature>
<evidence type="ECO:0000313" key="4">
    <source>
        <dbReference type="Proteomes" id="UP000241085"/>
    </source>
</evidence>
<dbReference type="InterPro" id="IPR016181">
    <property type="entry name" value="Acyl_CoA_acyltransferase"/>
</dbReference>
<dbReference type="EMBL" id="PZPL01000002">
    <property type="protein sequence ID" value="PTL71271.1"/>
    <property type="molecule type" value="Genomic_DNA"/>
</dbReference>
<proteinExistence type="predicted"/>
<evidence type="ECO:0000259" key="2">
    <source>
        <dbReference type="PROSITE" id="PS51186"/>
    </source>
</evidence>
<reference evidence="3 4" key="1">
    <citation type="submission" date="2018-03" db="EMBL/GenBank/DDBJ databases">
        <title>Bacteriophage NCPPB3778 and a type I-E CRISPR drive the evolution of the US Biological Select Agent, Rathayibacter toxicus.</title>
        <authorList>
            <person name="Davis E.W.II."/>
            <person name="Tabima J.F."/>
            <person name="Weisberg A.J."/>
            <person name="Dantas Lopes L."/>
            <person name="Wiseman M.S."/>
            <person name="Wiseman M.S."/>
            <person name="Pupko T."/>
            <person name="Belcher M.S."/>
            <person name="Sechler A.J."/>
            <person name="Tancos M.A."/>
            <person name="Schroeder B.K."/>
            <person name="Murray T.D."/>
            <person name="Luster D.G."/>
            <person name="Schneider W.L."/>
            <person name="Rogers E."/>
            <person name="Andreote F.D."/>
            <person name="Grunwald N.J."/>
            <person name="Putnam M.L."/>
            <person name="Chang J.H."/>
        </authorList>
    </citation>
    <scope>NUCLEOTIDE SEQUENCE [LARGE SCALE GENOMIC DNA]</scope>
    <source>
        <strain evidence="3 4">DSM 15933</strain>
    </source>
</reference>
<name>A0A2T4UP34_9MICO</name>
<dbReference type="GO" id="GO:0016747">
    <property type="term" value="F:acyltransferase activity, transferring groups other than amino-acyl groups"/>
    <property type="evidence" value="ECO:0007669"/>
    <property type="project" value="InterPro"/>
</dbReference>
<dbReference type="InterPro" id="IPR000182">
    <property type="entry name" value="GNAT_dom"/>
</dbReference>
<dbReference type="Pfam" id="PF00583">
    <property type="entry name" value="Acetyltransf_1"/>
    <property type="match status" value="1"/>
</dbReference>
<feature type="region of interest" description="Disordered" evidence="1">
    <location>
        <begin position="1"/>
        <end position="52"/>
    </location>
</feature>
<organism evidence="3 4">
    <name type="scientific">Rathayibacter caricis DSM 15933</name>
    <dbReference type="NCBI Taxonomy" id="1328867"/>
    <lineage>
        <taxon>Bacteria</taxon>
        <taxon>Bacillati</taxon>
        <taxon>Actinomycetota</taxon>
        <taxon>Actinomycetes</taxon>
        <taxon>Micrococcales</taxon>
        <taxon>Microbacteriaceae</taxon>
        <taxon>Rathayibacter</taxon>
    </lineage>
</organism>
<comment type="caution">
    <text evidence="3">The sequence shown here is derived from an EMBL/GenBank/DDBJ whole genome shotgun (WGS) entry which is preliminary data.</text>
</comment>
<dbReference type="SUPFAM" id="SSF55729">
    <property type="entry name" value="Acyl-CoA N-acyltransferases (Nat)"/>
    <property type="match status" value="1"/>
</dbReference>
<sequence length="222" mass="24235">MRSSQACDIPGSDSVLRRTTASRSPRRRFRSRHRSSRRSTSTSEGGAMRAARFPLVPPRAATTHDAGELVRLRHAMFQDMASTGSAARPRTVEATEWYAAAEHEISARLEDGSLAAFVLDDPHSGSPRLIGCAIAHLTRRLPGPGFPTGLSGELSNVYVEVPHRGVGHGRELVRAALRWLDVAGCEVTDLHATPDSERIYRALGFDPPVSLAMRRLHPDLVC</sequence>
<protein>
    <recommendedName>
        <fullName evidence="2">N-acetyltransferase domain-containing protein</fullName>
    </recommendedName>
</protein>
<feature type="compositionally biased region" description="Basic residues" evidence="1">
    <location>
        <begin position="24"/>
        <end position="37"/>
    </location>
</feature>
<dbReference type="PROSITE" id="PS51186">
    <property type="entry name" value="GNAT"/>
    <property type="match status" value="1"/>
</dbReference>
<dbReference type="Proteomes" id="UP000241085">
    <property type="component" value="Unassembled WGS sequence"/>
</dbReference>
<accession>A0A2T4UP34</accession>
<keyword evidence="4" id="KW-1185">Reference proteome</keyword>